<dbReference type="PANTHER" id="PTHR34933">
    <property type="entry name" value="FLAGELLAR L-RING PROTEIN"/>
    <property type="match status" value="1"/>
</dbReference>
<feature type="chain" id="PRO_5002306455" description="Flagellar L-ring protein" evidence="8">
    <location>
        <begin position="23"/>
        <end position="242"/>
    </location>
</feature>
<protein>
    <recommendedName>
        <fullName evidence="7">Flagellar L-ring protein</fullName>
    </recommendedName>
    <alternativeName>
        <fullName evidence="7">Basal body L-ring protein</fullName>
    </alternativeName>
</protein>
<dbReference type="GO" id="GO:0009279">
    <property type="term" value="C:cell outer membrane"/>
    <property type="evidence" value="ECO:0007669"/>
    <property type="project" value="UniProtKB-SubCell"/>
</dbReference>
<keyword evidence="10" id="KW-1185">Reference proteome</keyword>
<evidence type="ECO:0000256" key="7">
    <source>
        <dbReference type="HAMAP-Rule" id="MF_00415"/>
    </source>
</evidence>
<dbReference type="InterPro" id="IPR000527">
    <property type="entry name" value="Flag_Lring"/>
</dbReference>
<evidence type="ECO:0000256" key="5">
    <source>
        <dbReference type="ARBA" id="ARBA00023143"/>
    </source>
</evidence>
<organism evidence="9 10">
    <name type="scientific">Candidatus Filomicrobium marinum</name>
    <dbReference type="NCBI Taxonomy" id="1608628"/>
    <lineage>
        <taxon>Bacteria</taxon>
        <taxon>Pseudomonadati</taxon>
        <taxon>Pseudomonadota</taxon>
        <taxon>Alphaproteobacteria</taxon>
        <taxon>Hyphomicrobiales</taxon>
        <taxon>Hyphomicrobiaceae</taxon>
        <taxon>Filomicrobium</taxon>
    </lineage>
</organism>
<keyword evidence="4 7" id="KW-0472">Membrane</keyword>
<dbReference type="Proteomes" id="UP000033187">
    <property type="component" value="Chromosome 1"/>
</dbReference>
<dbReference type="AlphaFoldDB" id="A0A0D6JKG9"/>
<dbReference type="NCBIfam" id="NF001305">
    <property type="entry name" value="PRK00249.1-5"/>
    <property type="match status" value="1"/>
</dbReference>
<evidence type="ECO:0000313" key="9">
    <source>
        <dbReference type="EMBL" id="CPR22192.1"/>
    </source>
</evidence>
<evidence type="ECO:0000256" key="1">
    <source>
        <dbReference type="ARBA" id="ARBA00002591"/>
    </source>
</evidence>
<dbReference type="HAMAP" id="MF_00415">
    <property type="entry name" value="FlgH"/>
    <property type="match status" value="1"/>
</dbReference>
<keyword evidence="9" id="KW-0282">Flagellum</keyword>
<evidence type="ECO:0000256" key="6">
    <source>
        <dbReference type="ARBA" id="ARBA00023237"/>
    </source>
</evidence>
<keyword evidence="6 7" id="KW-0998">Cell outer membrane</keyword>
<reference evidence="10" key="1">
    <citation type="submission" date="2015-02" db="EMBL/GenBank/DDBJ databases">
        <authorList>
            <person name="Chooi Y.-H."/>
        </authorList>
    </citation>
    <scope>NUCLEOTIDE SEQUENCE [LARGE SCALE GENOMIC DNA]</scope>
    <source>
        <strain evidence="10">strain Y</strain>
    </source>
</reference>
<dbReference type="KEGG" id="fiy:BN1229_v1_3625"/>
<dbReference type="RefSeq" id="WP_052744032.1">
    <property type="nucleotide sequence ID" value="NZ_LN829118.1"/>
</dbReference>
<dbReference type="Pfam" id="PF02107">
    <property type="entry name" value="FlgH"/>
    <property type="match status" value="1"/>
</dbReference>
<dbReference type="EMBL" id="LN829119">
    <property type="protein sequence ID" value="CPR22192.1"/>
    <property type="molecule type" value="Genomic_DNA"/>
</dbReference>
<dbReference type="KEGG" id="fil:BN1229_v1_3632"/>
<dbReference type="OrthoDB" id="9789227at2"/>
<evidence type="ECO:0000256" key="8">
    <source>
        <dbReference type="SAM" id="SignalP"/>
    </source>
</evidence>
<sequence>MITTLRARILILFCALQCAGCAVNPRDMWREPHLTPVGAGVIQPAIDIPVSAKPIRTSYHGNSFWQDESADMFRDQRAMNIGDVVTVKISIKDRATIENDSERSRDATNDLNAGFDYSAATPGYTGTASGEVGTAIGAKSTHKGKGEIDRSERIDLLVAAIVTDLLPNGNLIIAGSQEVRVNFEVRVLSVTGIVHPRDIGADNIVSYERIAEARISYGGRGRLTEVQQPAWGQQLIDNVSPF</sequence>
<evidence type="ECO:0000256" key="4">
    <source>
        <dbReference type="ARBA" id="ARBA00023136"/>
    </source>
</evidence>
<evidence type="ECO:0000313" key="10">
    <source>
        <dbReference type="Proteomes" id="UP000033187"/>
    </source>
</evidence>
<comment type="subcellular location">
    <subcellularLocation>
        <location evidence="7">Cell outer membrane</location>
    </subcellularLocation>
    <subcellularLocation>
        <location evidence="7">Bacterial flagellum basal body</location>
    </subcellularLocation>
</comment>
<name>A0A0D6JKG9_9HYPH</name>
<comment type="function">
    <text evidence="1 7">Assembles around the rod to form the L-ring and probably protects the motor/basal body from shearing forces during rotation.</text>
</comment>
<comment type="similarity">
    <text evidence="2 7">Belongs to the FlgH family.</text>
</comment>
<dbReference type="GO" id="GO:0003774">
    <property type="term" value="F:cytoskeletal motor activity"/>
    <property type="evidence" value="ECO:0007669"/>
    <property type="project" value="InterPro"/>
</dbReference>
<accession>A0A0D6JKG9</accession>
<evidence type="ECO:0000256" key="2">
    <source>
        <dbReference type="ARBA" id="ARBA00006929"/>
    </source>
</evidence>
<dbReference type="GO" id="GO:0071973">
    <property type="term" value="P:bacterial-type flagellum-dependent cell motility"/>
    <property type="evidence" value="ECO:0007669"/>
    <property type="project" value="InterPro"/>
</dbReference>
<gene>
    <name evidence="7 9" type="primary">flgH</name>
    <name evidence="9" type="ORF">YBN1229_v1_3625</name>
</gene>
<dbReference type="PRINTS" id="PR01008">
    <property type="entry name" value="FLGLRINGFLGH"/>
</dbReference>
<dbReference type="GO" id="GO:0009427">
    <property type="term" value="C:bacterial-type flagellum basal body, distal rod, L ring"/>
    <property type="evidence" value="ECO:0007669"/>
    <property type="project" value="InterPro"/>
</dbReference>
<evidence type="ECO:0000256" key="3">
    <source>
        <dbReference type="ARBA" id="ARBA00022729"/>
    </source>
</evidence>
<keyword evidence="5 7" id="KW-0975">Bacterial flagellum</keyword>
<keyword evidence="9" id="KW-0969">Cilium</keyword>
<keyword evidence="9" id="KW-0966">Cell projection</keyword>
<keyword evidence="3 8" id="KW-0732">Signal</keyword>
<dbReference type="PANTHER" id="PTHR34933:SF1">
    <property type="entry name" value="FLAGELLAR L-RING PROTEIN"/>
    <property type="match status" value="1"/>
</dbReference>
<comment type="subunit">
    <text evidence="7">The basal body constitutes a major portion of the flagellar organelle and consists of four rings (L,P,S, and M) mounted on a central rod.</text>
</comment>
<proteinExistence type="inferred from homology"/>
<feature type="signal peptide" evidence="8">
    <location>
        <begin position="1"/>
        <end position="22"/>
    </location>
</feature>